<evidence type="ECO:0000256" key="6">
    <source>
        <dbReference type="ARBA" id="ARBA00023160"/>
    </source>
</evidence>
<evidence type="ECO:0000313" key="12">
    <source>
        <dbReference type="EMBL" id="SCX88225.1"/>
    </source>
</evidence>
<dbReference type="PRINTS" id="PR00080">
    <property type="entry name" value="SDRFAMILY"/>
</dbReference>
<organism evidence="12 13">
    <name type="scientific">Paenibacillus polysaccharolyticus</name>
    <dbReference type="NCBI Taxonomy" id="582692"/>
    <lineage>
        <taxon>Bacteria</taxon>
        <taxon>Bacillati</taxon>
        <taxon>Bacillota</taxon>
        <taxon>Bacilli</taxon>
        <taxon>Bacillales</taxon>
        <taxon>Paenibacillaceae</taxon>
        <taxon>Paenibacillus</taxon>
    </lineage>
</organism>
<dbReference type="InterPro" id="IPR057326">
    <property type="entry name" value="KR_dom"/>
</dbReference>
<dbReference type="PROSITE" id="PS00061">
    <property type="entry name" value="ADH_SHORT"/>
    <property type="match status" value="1"/>
</dbReference>
<evidence type="ECO:0000256" key="9">
    <source>
        <dbReference type="PIRSR" id="PIRSR611284-2"/>
    </source>
</evidence>
<evidence type="ECO:0000256" key="5">
    <source>
        <dbReference type="ARBA" id="ARBA00023002"/>
    </source>
</evidence>
<dbReference type="STRING" id="582692.SAMN05720606_101329"/>
<comment type="pathway">
    <text evidence="1 10">Lipid metabolism; fatty acid biosynthesis.</text>
</comment>
<feature type="domain" description="Ketoreductase" evidence="11">
    <location>
        <begin position="6"/>
        <end position="191"/>
    </location>
</feature>
<accession>A0A1G5BDJ1</accession>
<dbReference type="InterPro" id="IPR050259">
    <property type="entry name" value="SDR"/>
</dbReference>
<keyword evidence="10" id="KW-0444">Lipid biosynthesis</keyword>
<dbReference type="InterPro" id="IPR036291">
    <property type="entry name" value="NAD(P)-bd_dom_sf"/>
</dbReference>
<reference evidence="13" key="1">
    <citation type="submission" date="2016-10" db="EMBL/GenBank/DDBJ databases">
        <authorList>
            <person name="Varghese N."/>
            <person name="Submissions S."/>
        </authorList>
    </citation>
    <scope>NUCLEOTIDE SEQUENCE [LARGE SCALE GENOMIC DNA]</scope>
    <source>
        <strain evidence="13">BL9</strain>
    </source>
</reference>
<feature type="binding site" evidence="9">
    <location>
        <begin position="12"/>
        <end position="15"/>
    </location>
    <ligand>
        <name>NADP(+)</name>
        <dbReference type="ChEBI" id="CHEBI:58349"/>
    </ligand>
</feature>
<evidence type="ECO:0000256" key="3">
    <source>
        <dbReference type="ARBA" id="ARBA00012948"/>
    </source>
</evidence>
<dbReference type="InterPro" id="IPR002347">
    <property type="entry name" value="SDR_fam"/>
</dbReference>
<sequence>MDFQNKIVLITGGSRGIGNEITRQFAFKGAVVIFTYSRSKDEATKLEAELCEKGCVCESILLDVTNHNKCMEAIEYITKKYKKIDVLINNAGVTDDSFLMFMDEMSWDSVINTNLKGTYNCSKAVIPSMLSEKEGVIINISSVSGQVGGSGQTNYSASKAGVIGFTKALSRELARKKIRVNSVAPGYIATDMLNKVPEKIKHGFKDKISVGRFGEAAEVAKVVLFLASDDASYIHGQVINVDGGIV</sequence>
<dbReference type="PANTHER" id="PTHR42879">
    <property type="entry name" value="3-OXOACYL-(ACYL-CARRIER-PROTEIN) REDUCTASE"/>
    <property type="match status" value="1"/>
</dbReference>
<comment type="catalytic activity">
    <reaction evidence="7 10">
        <text>a (3R)-hydroxyacyl-[ACP] + NADP(+) = a 3-oxoacyl-[ACP] + NADPH + H(+)</text>
        <dbReference type="Rhea" id="RHEA:17397"/>
        <dbReference type="Rhea" id="RHEA-COMP:9916"/>
        <dbReference type="Rhea" id="RHEA-COMP:9945"/>
        <dbReference type="ChEBI" id="CHEBI:15378"/>
        <dbReference type="ChEBI" id="CHEBI:57783"/>
        <dbReference type="ChEBI" id="CHEBI:58349"/>
        <dbReference type="ChEBI" id="CHEBI:78776"/>
        <dbReference type="ChEBI" id="CHEBI:78827"/>
        <dbReference type="EC" id="1.1.1.100"/>
    </reaction>
</comment>
<dbReference type="InterPro" id="IPR011284">
    <property type="entry name" value="3oxo_ACP_reduc"/>
</dbReference>
<evidence type="ECO:0000256" key="2">
    <source>
        <dbReference type="ARBA" id="ARBA00006484"/>
    </source>
</evidence>
<dbReference type="SUPFAM" id="SSF51735">
    <property type="entry name" value="NAD(P)-binding Rossmann-fold domains"/>
    <property type="match status" value="1"/>
</dbReference>
<dbReference type="GO" id="GO:0006633">
    <property type="term" value="P:fatty acid biosynthetic process"/>
    <property type="evidence" value="ECO:0007669"/>
    <property type="project" value="UniProtKB-UniPathway"/>
</dbReference>
<evidence type="ECO:0000256" key="10">
    <source>
        <dbReference type="RuleBase" id="RU366074"/>
    </source>
</evidence>
<dbReference type="GO" id="GO:0004316">
    <property type="term" value="F:3-oxoacyl-[acyl-carrier-protein] reductase (NADPH) activity"/>
    <property type="evidence" value="ECO:0007669"/>
    <property type="project" value="UniProtKB-UniRule"/>
</dbReference>
<dbReference type="NCBIfam" id="NF009466">
    <property type="entry name" value="PRK12826.1-2"/>
    <property type="match status" value="1"/>
</dbReference>
<keyword evidence="10" id="KW-0443">Lipid metabolism</keyword>
<comment type="similarity">
    <text evidence="2 10">Belongs to the short-chain dehydrogenases/reductases (SDR) family.</text>
</comment>
<dbReference type="GO" id="GO:0051287">
    <property type="term" value="F:NAD binding"/>
    <property type="evidence" value="ECO:0007669"/>
    <property type="project" value="UniProtKB-UniRule"/>
</dbReference>
<dbReference type="EC" id="1.1.1.100" evidence="3 10"/>
<evidence type="ECO:0000256" key="4">
    <source>
        <dbReference type="ARBA" id="ARBA00022832"/>
    </source>
</evidence>
<dbReference type="Gene3D" id="3.40.50.720">
    <property type="entry name" value="NAD(P)-binding Rossmann-like Domain"/>
    <property type="match status" value="1"/>
</dbReference>
<evidence type="ECO:0000259" key="11">
    <source>
        <dbReference type="SMART" id="SM00822"/>
    </source>
</evidence>
<keyword evidence="6 10" id="KW-0275">Fatty acid biosynthesis</keyword>
<keyword evidence="9 10" id="KW-0521">NADP</keyword>
<dbReference type="NCBIfam" id="TIGR01830">
    <property type="entry name" value="3oxo_ACP_reduc"/>
    <property type="match status" value="1"/>
</dbReference>
<dbReference type="Pfam" id="PF13561">
    <property type="entry name" value="adh_short_C2"/>
    <property type="match status" value="1"/>
</dbReference>
<name>A0A1G5BDJ1_9BACL</name>
<feature type="binding site" evidence="9">
    <location>
        <begin position="155"/>
        <end position="159"/>
    </location>
    <ligand>
        <name>NADP(+)</name>
        <dbReference type="ChEBI" id="CHEBI:58349"/>
    </ligand>
</feature>
<proteinExistence type="inferred from homology"/>
<evidence type="ECO:0000256" key="7">
    <source>
        <dbReference type="ARBA" id="ARBA00048508"/>
    </source>
</evidence>
<dbReference type="FunFam" id="3.40.50.720:FF:000173">
    <property type="entry name" value="3-oxoacyl-[acyl-carrier protein] reductase"/>
    <property type="match status" value="1"/>
</dbReference>
<dbReference type="PRINTS" id="PR00081">
    <property type="entry name" value="GDHRDH"/>
</dbReference>
<evidence type="ECO:0000256" key="8">
    <source>
        <dbReference type="PIRSR" id="PIRSR611284-1"/>
    </source>
</evidence>
<protein>
    <recommendedName>
        <fullName evidence="3 10">3-oxoacyl-[acyl-carrier-protein] reductase</fullName>
        <ecNumber evidence="3 10">1.1.1.100</ecNumber>
    </recommendedName>
</protein>
<keyword evidence="4 10" id="KW-0276">Fatty acid metabolism</keyword>
<dbReference type="EMBL" id="FMVM01000001">
    <property type="protein sequence ID" value="SCX88225.1"/>
    <property type="molecule type" value="Genomic_DNA"/>
</dbReference>
<dbReference type="SMART" id="SM00822">
    <property type="entry name" value="PKS_KR"/>
    <property type="match status" value="1"/>
</dbReference>
<evidence type="ECO:0000313" key="13">
    <source>
        <dbReference type="Proteomes" id="UP000198538"/>
    </source>
</evidence>
<dbReference type="InterPro" id="IPR020904">
    <property type="entry name" value="Sc_DH/Rdtase_CS"/>
</dbReference>
<dbReference type="Proteomes" id="UP000198538">
    <property type="component" value="Unassembled WGS sequence"/>
</dbReference>
<dbReference type="PANTHER" id="PTHR42879:SF2">
    <property type="entry name" value="3-OXOACYL-[ACYL-CARRIER-PROTEIN] REDUCTASE FABG"/>
    <property type="match status" value="1"/>
</dbReference>
<feature type="active site" description="Proton acceptor" evidence="8">
    <location>
        <position position="155"/>
    </location>
</feature>
<comment type="subunit">
    <text evidence="10">Homotetramer.</text>
</comment>
<feature type="binding site" evidence="9">
    <location>
        <position position="188"/>
    </location>
    <ligand>
        <name>NADP(+)</name>
        <dbReference type="ChEBI" id="CHEBI:58349"/>
    </ligand>
</feature>
<feature type="binding site" evidence="9">
    <location>
        <position position="90"/>
    </location>
    <ligand>
        <name>NADP(+)</name>
        <dbReference type="ChEBI" id="CHEBI:58349"/>
    </ligand>
</feature>
<dbReference type="NCBIfam" id="NF005559">
    <property type="entry name" value="PRK07231.1"/>
    <property type="match status" value="1"/>
</dbReference>
<keyword evidence="13" id="KW-1185">Reference proteome</keyword>
<dbReference type="RefSeq" id="WP_090915277.1">
    <property type="nucleotide sequence ID" value="NZ_FMVM01000001.1"/>
</dbReference>
<dbReference type="AlphaFoldDB" id="A0A1G5BDJ1"/>
<keyword evidence="5 10" id="KW-0560">Oxidoreductase</keyword>
<gene>
    <name evidence="12" type="ORF">SAMN05720606_101329</name>
</gene>
<dbReference type="UniPathway" id="UPA00094"/>
<evidence type="ECO:0000256" key="1">
    <source>
        <dbReference type="ARBA" id="ARBA00005194"/>
    </source>
</evidence>
<comment type="function">
    <text evidence="10">Catalyzes the NADPH-dependent reduction of beta-ketoacyl-ACP substrates to beta-hydroxyacyl-ACP products, the first reductive step in the elongation cycle of fatty acid biosynthesis.</text>
</comment>